<dbReference type="SMART" id="SM00343">
    <property type="entry name" value="ZnF_C2HC"/>
    <property type="match status" value="1"/>
</dbReference>
<protein>
    <recommendedName>
        <fullName evidence="3">CCHC-type domain-containing protein</fullName>
    </recommendedName>
</protein>
<reference evidence="4 5" key="1">
    <citation type="journal article" date="2023" name="Nucleic Acids Res.">
        <title>The hologenome of Daphnia magna reveals possible DNA methylation and microbiome-mediated evolution of the host genome.</title>
        <authorList>
            <person name="Chaturvedi A."/>
            <person name="Li X."/>
            <person name="Dhandapani V."/>
            <person name="Marshall H."/>
            <person name="Kissane S."/>
            <person name="Cuenca-Cambronero M."/>
            <person name="Asole G."/>
            <person name="Calvet F."/>
            <person name="Ruiz-Romero M."/>
            <person name="Marangio P."/>
            <person name="Guigo R."/>
            <person name="Rago D."/>
            <person name="Mirbahai L."/>
            <person name="Eastwood N."/>
            <person name="Colbourne J.K."/>
            <person name="Zhou J."/>
            <person name="Mallon E."/>
            <person name="Orsini L."/>
        </authorList>
    </citation>
    <scope>NUCLEOTIDE SEQUENCE [LARGE SCALE GENOMIC DNA]</scope>
    <source>
        <strain evidence="4">LRV0_1</strain>
    </source>
</reference>
<dbReference type="PANTHER" id="PTHR33194">
    <property type="entry name" value="ZINC KNUCKLE DOMAINCONTAINING PROTEIN"/>
    <property type="match status" value="1"/>
</dbReference>
<keyword evidence="1" id="KW-0863">Zinc-finger</keyword>
<dbReference type="InterPro" id="IPR001878">
    <property type="entry name" value="Znf_CCHC"/>
</dbReference>
<feature type="region of interest" description="Disordered" evidence="2">
    <location>
        <begin position="88"/>
        <end position="146"/>
    </location>
</feature>
<gene>
    <name evidence="4" type="ORF">OUZ56_001531</name>
</gene>
<evidence type="ECO:0000313" key="5">
    <source>
        <dbReference type="Proteomes" id="UP001234178"/>
    </source>
</evidence>
<dbReference type="EMBL" id="JAOYFB010000036">
    <property type="protein sequence ID" value="KAK4019515.1"/>
    <property type="molecule type" value="Genomic_DNA"/>
</dbReference>
<keyword evidence="1" id="KW-0479">Metal-binding</keyword>
<dbReference type="Pfam" id="PF00098">
    <property type="entry name" value="zf-CCHC"/>
    <property type="match status" value="1"/>
</dbReference>
<feature type="domain" description="CCHC-type" evidence="3">
    <location>
        <begin position="472"/>
        <end position="487"/>
    </location>
</feature>
<feature type="compositionally biased region" description="Basic and acidic residues" evidence="2">
    <location>
        <begin position="100"/>
        <end position="122"/>
    </location>
</feature>
<dbReference type="Gene3D" id="4.10.60.10">
    <property type="entry name" value="Zinc finger, CCHC-type"/>
    <property type="match status" value="1"/>
</dbReference>
<dbReference type="Proteomes" id="UP001234178">
    <property type="component" value="Unassembled WGS sequence"/>
</dbReference>
<evidence type="ECO:0000313" key="4">
    <source>
        <dbReference type="EMBL" id="KAK4019515.1"/>
    </source>
</evidence>
<proteinExistence type="predicted"/>
<name>A0ABR0A2Z7_9CRUS</name>
<sequence length="778" mass="85949">MNVVPVMCKLFSGASGEITSTDLDVYQNLKHIIDKQRSDSKYLAKDASQRTDSVMLKVAMDARPNAAKLPRRRNSKLSRAVQAAVHEEARQRAHSVLATEGRERKVEDRKPRAENKAHRDQSLEVDEDEFVLQSGPRPRPVGPPFRCTKLTPDESWLSVFIWQVLKLRLCSSRTSLPGTVCACYQPTTSTAAAATTTRCPDSPSSTALSSPCSSASTTGCPSGECRPAPVRVVLDPDVRYSGSNGESVNDWLQLVNRKALAENWGDDDKRRAAISSLFGKALTWQEEIGVNILDWDDWLLALRGSFEVRLTEGQWQAMVEARRQLPNEPGSTYVLEKIKICRRRSTPLNDVELIPYLIRGLYHPAHVSVMMGNPPASVNAFLVEIRRLENISEAVAVSPETISPSTGFHDREKNETAAASESMARAIESLTNQVALLTRMVNRPPSPGPDRQAAKHVTFERRPPGSRNEVLCYNCQGYGHISRDCPQHNPRWPRQEGSGNGAMVDSGAKHSAISEETLTDRTAFPIRPPSNYRFLDGSPVDNVVGEISLTVRYQGTIVDLPKVAVLRNMMYPLVLGVEWIVKSGVTIKGVDGRAEVIVPLESEVVSVREKDNLVPDYVEMEAESIHVAFQSAAQELLNLGALVSEDFPDEHRRPKGLLKSMRSKRIPANSTGHMKFRVSCQEQELWMAPTAGAAGTTGGWLIPSCVMKSADGVLQVPVMNTSQSALSWRNFRGLFRVVPVEDDEIFALETTSDTRGILGSVQLEEGSPAEPWIIWKTS</sequence>
<dbReference type="CDD" id="cd00303">
    <property type="entry name" value="retropepsin_like"/>
    <property type="match status" value="1"/>
</dbReference>
<evidence type="ECO:0000256" key="2">
    <source>
        <dbReference type="SAM" id="MobiDB-lite"/>
    </source>
</evidence>
<evidence type="ECO:0000259" key="3">
    <source>
        <dbReference type="PROSITE" id="PS50158"/>
    </source>
</evidence>
<keyword evidence="5" id="KW-1185">Reference proteome</keyword>
<dbReference type="InterPro" id="IPR036875">
    <property type="entry name" value="Znf_CCHC_sf"/>
</dbReference>
<evidence type="ECO:0000256" key="1">
    <source>
        <dbReference type="PROSITE-ProRule" id="PRU00047"/>
    </source>
</evidence>
<accession>A0ABR0A2Z7</accession>
<keyword evidence="1" id="KW-0862">Zinc</keyword>
<dbReference type="SUPFAM" id="SSF57756">
    <property type="entry name" value="Retrovirus zinc finger-like domains"/>
    <property type="match status" value="1"/>
</dbReference>
<comment type="caution">
    <text evidence="4">The sequence shown here is derived from an EMBL/GenBank/DDBJ whole genome shotgun (WGS) entry which is preliminary data.</text>
</comment>
<organism evidence="4 5">
    <name type="scientific">Daphnia magna</name>
    <dbReference type="NCBI Taxonomy" id="35525"/>
    <lineage>
        <taxon>Eukaryota</taxon>
        <taxon>Metazoa</taxon>
        <taxon>Ecdysozoa</taxon>
        <taxon>Arthropoda</taxon>
        <taxon>Crustacea</taxon>
        <taxon>Branchiopoda</taxon>
        <taxon>Diplostraca</taxon>
        <taxon>Cladocera</taxon>
        <taxon>Anomopoda</taxon>
        <taxon>Daphniidae</taxon>
        <taxon>Daphnia</taxon>
    </lineage>
</organism>
<dbReference type="PANTHER" id="PTHR33194:SF4">
    <property type="entry name" value="CCHC-TYPE DOMAIN-CONTAINING PROTEIN"/>
    <property type="match status" value="1"/>
</dbReference>
<dbReference type="PROSITE" id="PS50158">
    <property type="entry name" value="ZF_CCHC"/>
    <property type="match status" value="1"/>
</dbReference>